<reference evidence="4" key="1">
    <citation type="submission" date="2021-10" db="EMBL/GenBank/DDBJ databases">
        <title>Tropical sea cucumber genome reveals ecological adaptation and Cuvierian tubules defense mechanism.</title>
        <authorList>
            <person name="Chen T."/>
        </authorList>
    </citation>
    <scope>NUCLEOTIDE SEQUENCE</scope>
    <source>
        <strain evidence="4">Nanhai2018</strain>
        <tissue evidence="4">Muscle</tissue>
    </source>
</reference>
<sequence length="696" mass="79867">MSRVTVDTINNVTELLMKGHCFSSPASQKNLSDVIDSICRELTESCSAGSCRLLREKISDSNTLTADSLLLLALNTLVSVLSTANCRTVENVQRRVVEKSELFKALVVLFGCPNQLISYSACRAMSYFLSLARAGSEKLDYIFKFSRHGNEDFKQDNNPHTHYYQILATFDLIRILCKQLHFQKSSQPKESVCTCGLRERALVTPFKENLFGNLQQLSNFVEYFTTVFHKHFGSDQKKVTVCGVNFEREPDSGEVQEILVLDWFEMLDCGKKDVLFISYLKMTKTLLKRDKIDIVSIHKVLTSFNEILNVGTKLQRTSAKLIFDIVTDFLQKPENIDMNRLQAESARNICSVFKANVFWENIPYHEGLLGFGGTEFTEKSEDQKGDLALLRKLAKLYFVALKILFDCKTEDQTADFELVITSFSSLSNYISCKVGHDPTQISTNSESEWLCRLFADGDDDAMIFILFTVLQIYIRLTELLNQDSHLRRVLNSSKVMVMLCPHQLFWNYLKTFDFDHSLFLDLLISSETDFLQYFTSYLHCVRLEWEHCGVVFRKLEAEGRDLEERCSESDSEAAEPVSKRMRVETGCTESFDSSSKRRQRAELNGINVIQVEHSDEHMSVEVMNRAEMKGEKATLDRSSNETKDNDKGINPGLDQVLSVMIRLRMSLERLQQKKMFPYTISPLIRLLVEIEELYEK</sequence>
<feature type="domain" description="Protein Lines N-terminal" evidence="2">
    <location>
        <begin position="351"/>
        <end position="547"/>
    </location>
</feature>
<proteinExistence type="predicted"/>
<dbReference type="PANTHER" id="PTHR16057">
    <property type="entry name" value="WINS1, 2 PROTEIN"/>
    <property type="match status" value="1"/>
</dbReference>
<comment type="caution">
    <text evidence="4">The sequence shown here is derived from an EMBL/GenBank/DDBJ whole genome shotgun (WGS) entry which is preliminary data.</text>
</comment>
<dbReference type="AlphaFoldDB" id="A0A9Q1BLX0"/>
<dbReference type="EMBL" id="JAIZAY010000014">
    <property type="protein sequence ID" value="KAJ8029087.1"/>
    <property type="molecule type" value="Genomic_DNA"/>
</dbReference>
<accession>A0A9Q1BLX0</accession>
<gene>
    <name evidence="4" type="ORF">HOLleu_28400</name>
</gene>
<evidence type="ECO:0000259" key="3">
    <source>
        <dbReference type="Pfam" id="PF14695"/>
    </source>
</evidence>
<dbReference type="InterPro" id="IPR032794">
    <property type="entry name" value="LINES_N"/>
</dbReference>
<dbReference type="InterPro" id="IPR029415">
    <property type="entry name" value="Lines_C"/>
</dbReference>
<dbReference type="Proteomes" id="UP001152320">
    <property type="component" value="Chromosome 14"/>
</dbReference>
<name>A0A9Q1BLX0_HOLLE</name>
<dbReference type="InterPro" id="IPR024875">
    <property type="entry name" value="Protein_Lines"/>
</dbReference>
<evidence type="ECO:0000313" key="4">
    <source>
        <dbReference type="EMBL" id="KAJ8029087.1"/>
    </source>
</evidence>
<evidence type="ECO:0000259" key="2">
    <source>
        <dbReference type="Pfam" id="PF14694"/>
    </source>
</evidence>
<organism evidence="4 5">
    <name type="scientific">Holothuria leucospilota</name>
    <name type="common">Black long sea cucumber</name>
    <name type="synonym">Mertensiothuria leucospilota</name>
    <dbReference type="NCBI Taxonomy" id="206669"/>
    <lineage>
        <taxon>Eukaryota</taxon>
        <taxon>Metazoa</taxon>
        <taxon>Echinodermata</taxon>
        <taxon>Eleutherozoa</taxon>
        <taxon>Echinozoa</taxon>
        <taxon>Holothuroidea</taxon>
        <taxon>Aspidochirotacea</taxon>
        <taxon>Aspidochirotida</taxon>
        <taxon>Holothuriidae</taxon>
        <taxon>Holothuria</taxon>
    </lineage>
</organism>
<dbReference type="Pfam" id="PF14694">
    <property type="entry name" value="LINES_N"/>
    <property type="match status" value="1"/>
</dbReference>
<evidence type="ECO:0000313" key="5">
    <source>
        <dbReference type="Proteomes" id="UP001152320"/>
    </source>
</evidence>
<feature type="region of interest" description="Disordered" evidence="1">
    <location>
        <begin position="628"/>
        <end position="650"/>
    </location>
</feature>
<feature type="compositionally biased region" description="Basic and acidic residues" evidence="1">
    <location>
        <begin position="628"/>
        <end position="647"/>
    </location>
</feature>
<dbReference type="PANTHER" id="PTHR16057:SF1">
    <property type="entry name" value="PROTEIN LINES HOMOLOG 1"/>
    <property type="match status" value="1"/>
</dbReference>
<dbReference type="OrthoDB" id="8251209at2759"/>
<evidence type="ECO:0000256" key="1">
    <source>
        <dbReference type="SAM" id="MobiDB-lite"/>
    </source>
</evidence>
<keyword evidence="5" id="KW-1185">Reference proteome</keyword>
<feature type="domain" description="Protein Lines C-terminal" evidence="3">
    <location>
        <begin position="656"/>
        <end position="692"/>
    </location>
</feature>
<protein>
    <submittedName>
        <fullName evidence="4">Protein Lines-like 1</fullName>
    </submittedName>
</protein>
<dbReference type="Pfam" id="PF14695">
    <property type="entry name" value="LINES_C"/>
    <property type="match status" value="1"/>
</dbReference>